<dbReference type="AlphaFoldDB" id="A0ABD0MSI1"/>
<dbReference type="PANTHER" id="PTHR19367">
    <property type="entry name" value="T-CELL RECEPTOR ALPHA CHAIN V REGION"/>
    <property type="match status" value="1"/>
</dbReference>
<keyword evidence="4" id="KW-0393">Immunoglobulin domain</keyword>
<keyword evidence="3" id="KW-0675">Receptor</keyword>
<dbReference type="PANTHER" id="PTHR19367:SF18">
    <property type="entry name" value="T CELL RECEPTOR ALPHA VARIABLE 16"/>
    <property type="match status" value="1"/>
</dbReference>
<comment type="caution">
    <text evidence="6">The sequence shown here is derived from an EMBL/GenBank/DDBJ whole genome shotgun (WGS) entry which is preliminary data.</text>
</comment>
<feature type="domain" description="Immunoglobulin V-set" evidence="5">
    <location>
        <begin position="70"/>
        <end position="148"/>
    </location>
</feature>
<evidence type="ECO:0000313" key="7">
    <source>
        <dbReference type="Proteomes" id="UP001529510"/>
    </source>
</evidence>
<keyword evidence="1" id="KW-0732">Signal</keyword>
<reference evidence="6 7" key="1">
    <citation type="submission" date="2024-05" db="EMBL/GenBank/DDBJ databases">
        <title>Genome sequencing and assembly of Indian major carp, Cirrhinus mrigala (Hamilton, 1822).</title>
        <authorList>
            <person name="Mohindra V."/>
            <person name="Chowdhury L.M."/>
            <person name="Lal K."/>
            <person name="Jena J.K."/>
        </authorList>
    </citation>
    <scope>NUCLEOTIDE SEQUENCE [LARGE SCALE GENOMIC DNA]</scope>
    <source>
        <strain evidence="6">CM1030</strain>
        <tissue evidence="6">Blood</tissue>
    </source>
</reference>
<dbReference type="EMBL" id="JAMKFB020000190">
    <property type="protein sequence ID" value="KAL0152128.1"/>
    <property type="molecule type" value="Genomic_DNA"/>
</dbReference>
<dbReference type="Gene3D" id="2.60.40.10">
    <property type="entry name" value="Immunoglobulins"/>
    <property type="match status" value="1"/>
</dbReference>
<organism evidence="6 7">
    <name type="scientific">Cirrhinus mrigala</name>
    <name type="common">Mrigala</name>
    <dbReference type="NCBI Taxonomy" id="683832"/>
    <lineage>
        <taxon>Eukaryota</taxon>
        <taxon>Metazoa</taxon>
        <taxon>Chordata</taxon>
        <taxon>Craniata</taxon>
        <taxon>Vertebrata</taxon>
        <taxon>Euteleostomi</taxon>
        <taxon>Actinopterygii</taxon>
        <taxon>Neopterygii</taxon>
        <taxon>Teleostei</taxon>
        <taxon>Ostariophysi</taxon>
        <taxon>Cypriniformes</taxon>
        <taxon>Cyprinidae</taxon>
        <taxon>Labeoninae</taxon>
        <taxon>Labeonini</taxon>
        <taxon>Cirrhinus</taxon>
    </lineage>
</organism>
<name>A0ABD0MSI1_CIRMR</name>
<dbReference type="InterPro" id="IPR013783">
    <property type="entry name" value="Ig-like_fold"/>
</dbReference>
<dbReference type="InterPro" id="IPR051287">
    <property type="entry name" value="TCR_variable_region"/>
</dbReference>
<evidence type="ECO:0000256" key="2">
    <source>
        <dbReference type="ARBA" id="ARBA00023130"/>
    </source>
</evidence>
<dbReference type="InterPro" id="IPR036179">
    <property type="entry name" value="Ig-like_dom_sf"/>
</dbReference>
<protein>
    <recommendedName>
        <fullName evidence="5">Immunoglobulin V-set domain-containing protein</fullName>
    </recommendedName>
</protein>
<keyword evidence="2" id="KW-0391">Immunity</keyword>
<keyword evidence="2" id="KW-1064">Adaptive immunity</keyword>
<gene>
    <name evidence="6" type="ORF">M9458_052559</name>
</gene>
<dbReference type="Pfam" id="PF07686">
    <property type="entry name" value="V-set"/>
    <property type="match status" value="1"/>
</dbReference>
<dbReference type="GO" id="GO:0002250">
    <property type="term" value="P:adaptive immune response"/>
    <property type="evidence" value="ECO:0007669"/>
    <property type="project" value="UniProtKB-KW"/>
</dbReference>
<proteinExistence type="predicted"/>
<dbReference type="InterPro" id="IPR013106">
    <property type="entry name" value="Ig_V-set"/>
</dbReference>
<evidence type="ECO:0000256" key="4">
    <source>
        <dbReference type="ARBA" id="ARBA00023319"/>
    </source>
</evidence>
<sequence length="194" mass="21769">MFCQICREYTKEKNKTNSFVVGTSNFKIEAVKDHEKARSHQESLQITFCASNGDTITAEKTEEFAAEGSNGRISCSYSSALSLLWYRQYDGSAPEFLVLIVDSAKETQMSHVDYRLTTNVRKIEKQNHVDLEISSAAVSDSALYYCPLRPTVTGNTSALYKNLTQLLSTNQTGAHKNQENHFLNLPTQTLRAKV</sequence>
<evidence type="ECO:0000256" key="1">
    <source>
        <dbReference type="ARBA" id="ARBA00022729"/>
    </source>
</evidence>
<dbReference type="InterPro" id="IPR057456">
    <property type="entry name" value="Znf_C17orf113"/>
</dbReference>
<evidence type="ECO:0000259" key="5">
    <source>
        <dbReference type="SMART" id="SM00406"/>
    </source>
</evidence>
<dbReference type="SMART" id="SM00406">
    <property type="entry name" value="IGv"/>
    <property type="match status" value="1"/>
</dbReference>
<evidence type="ECO:0000256" key="3">
    <source>
        <dbReference type="ARBA" id="ARBA00023170"/>
    </source>
</evidence>
<dbReference type="Proteomes" id="UP001529510">
    <property type="component" value="Unassembled WGS sequence"/>
</dbReference>
<dbReference type="SUPFAM" id="SSF48726">
    <property type="entry name" value="Immunoglobulin"/>
    <property type="match status" value="1"/>
</dbReference>
<keyword evidence="7" id="KW-1185">Reference proteome</keyword>
<accession>A0ABD0MSI1</accession>
<evidence type="ECO:0000313" key="6">
    <source>
        <dbReference type="EMBL" id="KAL0152128.1"/>
    </source>
</evidence>
<dbReference type="Pfam" id="PF25431">
    <property type="entry name" value="zf-C17orf113"/>
    <property type="match status" value="1"/>
</dbReference>